<dbReference type="EMBL" id="BAABIA010000002">
    <property type="protein sequence ID" value="GAA5136609.1"/>
    <property type="molecule type" value="Genomic_DNA"/>
</dbReference>
<proteinExistence type="predicted"/>
<keyword evidence="2" id="KW-1185">Reference proteome</keyword>
<dbReference type="InterPro" id="IPR029063">
    <property type="entry name" value="SAM-dependent_MTases_sf"/>
</dbReference>
<sequence length="216" mass="24582">MQTRSVQPEVLETLAHDDPAGLRSRQDLLLVNGIMGNHRWIARMMRQHCQPGWRVTELGAGDGALSLKLAQQRLCKTQDLHAFDLAPRPTSWPLDASWTQGDLFAQNLPGSEVLIANLFLHHFQPDQLRLLGDRIAPETRLILAAEPARRRIHTYMGRLFCSLAQLNWVTRYDMQVSVRAGFRGQELPDSLGLDSTWEISVRETVFGGYRMMAQRK</sequence>
<organism evidence="1 2">
    <name type="scientific">Prosthecobacter algae</name>
    <dbReference type="NCBI Taxonomy" id="1144682"/>
    <lineage>
        <taxon>Bacteria</taxon>
        <taxon>Pseudomonadati</taxon>
        <taxon>Verrucomicrobiota</taxon>
        <taxon>Verrucomicrobiia</taxon>
        <taxon>Verrucomicrobiales</taxon>
        <taxon>Verrucomicrobiaceae</taxon>
        <taxon>Prosthecobacter</taxon>
    </lineage>
</organism>
<dbReference type="Gene3D" id="3.40.50.150">
    <property type="entry name" value="Vaccinia Virus protein VP39"/>
    <property type="match status" value="1"/>
</dbReference>
<dbReference type="RefSeq" id="WP_345735457.1">
    <property type="nucleotide sequence ID" value="NZ_BAABIA010000002.1"/>
</dbReference>
<evidence type="ECO:0000313" key="2">
    <source>
        <dbReference type="Proteomes" id="UP001499852"/>
    </source>
</evidence>
<protein>
    <recommendedName>
        <fullName evidence="3">Methyltransferase domain-containing protein</fullName>
    </recommendedName>
</protein>
<accession>A0ABP9NXV5</accession>
<dbReference type="Proteomes" id="UP001499852">
    <property type="component" value="Unassembled WGS sequence"/>
</dbReference>
<gene>
    <name evidence="1" type="ORF">GCM10023213_11940</name>
</gene>
<dbReference type="SUPFAM" id="SSF53335">
    <property type="entry name" value="S-adenosyl-L-methionine-dependent methyltransferases"/>
    <property type="match status" value="1"/>
</dbReference>
<comment type="caution">
    <text evidence="1">The sequence shown here is derived from an EMBL/GenBank/DDBJ whole genome shotgun (WGS) entry which is preliminary data.</text>
</comment>
<reference evidence="2" key="1">
    <citation type="journal article" date="2019" name="Int. J. Syst. Evol. Microbiol.">
        <title>The Global Catalogue of Microorganisms (GCM) 10K type strain sequencing project: providing services to taxonomists for standard genome sequencing and annotation.</title>
        <authorList>
            <consortium name="The Broad Institute Genomics Platform"/>
            <consortium name="The Broad Institute Genome Sequencing Center for Infectious Disease"/>
            <person name="Wu L."/>
            <person name="Ma J."/>
        </authorList>
    </citation>
    <scope>NUCLEOTIDE SEQUENCE [LARGE SCALE GENOMIC DNA]</scope>
    <source>
        <strain evidence="2">JCM 18053</strain>
    </source>
</reference>
<evidence type="ECO:0008006" key="3">
    <source>
        <dbReference type="Google" id="ProtNLM"/>
    </source>
</evidence>
<evidence type="ECO:0000313" key="1">
    <source>
        <dbReference type="EMBL" id="GAA5136609.1"/>
    </source>
</evidence>
<name>A0ABP9NXV5_9BACT</name>